<protein>
    <submittedName>
        <fullName evidence="5">RNB domain-containing protein</fullName>
    </submittedName>
</protein>
<dbReference type="EMBL" id="UYYG01000024">
    <property type="protein sequence ID" value="VDN51574.1"/>
    <property type="molecule type" value="Genomic_DNA"/>
</dbReference>
<sequence>MKASAIAHLSSSKANHNANNLSCGKTIPLPPPGLVRLLPALSPMYPLIPNVRPVAPPAPGQNPFNSVTAPRKDSNCDTFSYCRGTEFSRFKQQANRSNFPHCRSNSRAKQNNRKQYFLPYMNKDSGKLRISSNKHDEAYVDIGDDNQDILVLGIQDRNRALHGDIVVVRIKERERWAVRDVLYFAWREGKLNERMDDDGQLITVPPVKLATNNFICHTSIASFKSNCDGNYDKNIAVSSNFVTIIRQNGNGGDNCRFNRRLLMNMSSEDWGMPDLCLQKTAEVVFIVEKRNCRAAVGILKNFVDKNRNFALFLPIDSRIPRMVIPVEEIPNNLFDQSQLSSRFIYLANIAEWNIRDRNARGKLYKRLGVMGDLDAETEGLLFTNNIDTREFSPAVLSSLPITENVDWKIDEKEFKYRRDFRDETVFAIESSAIHDRDFAMHLRRLQIENNHGPIFEVGVHVPDVSHFVQPGTELDNWAASRVTSIRLVQKIIPMLPKILTDDLCLLKPGIIRLTFSVLLKIDENGKICSIWFGRSIVQLNRKFTNETAEIAKQFRTKRLGPHFRTSVPPKFELKLERNNDLCDDLLKIEYSNVDLLMDEFKILTNMYVARKILYTFPEIAILKKQEIPKRKGLLKVLKNIVEQCVKLFDSENGLCCTFADCINGHHASDDLAVCFKESPIAQIYDALQPAYYYAGGVDNNYADFKYSVPVYTNFTSPCTRYPDIMVHRLLSGALRYSLPPGLLSKELKEVLDYCNEKCQIATNIEEANFEMFFSSLITRKGPMVLKAIVVGLFKTHLNVVLSDYGWIKAIFYNSMRKTLCEARFQNGYRPTLILYWPSLCDQNDNEYIKSVIRLGSIVDIILAPAPDSNKYIVTLKAPETREFQ</sequence>
<reference evidence="5" key="1">
    <citation type="submission" date="2017-02" db="UniProtKB">
        <authorList>
            <consortium name="WormBaseParasite"/>
        </authorList>
    </citation>
    <scope>IDENTIFICATION</scope>
</reference>
<dbReference type="InterPro" id="IPR041093">
    <property type="entry name" value="Dis3l2-like_C"/>
</dbReference>
<dbReference type="Gene3D" id="2.40.50.700">
    <property type="match status" value="1"/>
</dbReference>
<dbReference type="PANTHER" id="PTHR23355:SF9">
    <property type="entry name" value="DIS3-LIKE EXONUCLEASE 2"/>
    <property type="match status" value="1"/>
</dbReference>
<dbReference type="SMART" id="SM00955">
    <property type="entry name" value="RNB"/>
    <property type="match status" value="1"/>
</dbReference>
<dbReference type="GO" id="GO:0010587">
    <property type="term" value="P:miRNA catabolic process"/>
    <property type="evidence" value="ECO:0007669"/>
    <property type="project" value="TreeGrafter"/>
</dbReference>
<dbReference type="PANTHER" id="PTHR23355">
    <property type="entry name" value="RIBONUCLEASE"/>
    <property type="match status" value="1"/>
</dbReference>
<dbReference type="InterPro" id="IPR050180">
    <property type="entry name" value="RNR_Ribonuclease"/>
</dbReference>
<dbReference type="GO" id="GO:0003723">
    <property type="term" value="F:RNA binding"/>
    <property type="evidence" value="ECO:0007669"/>
    <property type="project" value="InterPro"/>
</dbReference>
<proteinExistence type="predicted"/>
<dbReference type="Proteomes" id="UP000274756">
    <property type="component" value="Unassembled WGS sequence"/>
</dbReference>
<dbReference type="Pfam" id="PF00773">
    <property type="entry name" value="RNB"/>
    <property type="match status" value="1"/>
</dbReference>
<dbReference type="Pfam" id="PF17877">
    <property type="entry name" value="Dis3l2_C_term"/>
    <property type="match status" value="1"/>
</dbReference>
<name>A0A0N4UHE2_DRAME</name>
<reference evidence="2 4" key="2">
    <citation type="submission" date="2018-11" db="EMBL/GenBank/DDBJ databases">
        <authorList>
            <consortium name="Pathogen Informatics"/>
        </authorList>
    </citation>
    <scope>NUCLEOTIDE SEQUENCE [LARGE SCALE GENOMIC DNA]</scope>
</reference>
<dbReference type="Gene3D" id="2.40.50.690">
    <property type="match status" value="1"/>
</dbReference>
<evidence type="ECO:0000259" key="1">
    <source>
        <dbReference type="SMART" id="SM00955"/>
    </source>
</evidence>
<feature type="domain" description="RNB" evidence="1">
    <location>
        <begin position="417"/>
        <end position="736"/>
    </location>
</feature>
<dbReference type="InterPro" id="IPR041505">
    <property type="entry name" value="Dis3_CSD2"/>
</dbReference>
<organism evidence="3 5">
    <name type="scientific">Dracunculus medinensis</name>
    <name type="common">Guinea worm</name>
    <dbReference type="NCBI Taxonomy" id="318479"/>
    <lineage>
        <taxon>Eukaryota</taxon>
        <taxon>Metazoa</taxon>
        <taxon>Ecdysozoa</taxon>
        <taxon>Nematoda</taxon>
        <taxon>Chromadorea</taxon>
        <taxon>Rhabditida</taxon>
        <taxon>Spirurina</taxon>
        <taxon>Dracunculoidea</taxon>
        <taxon>Dracunculidae</taxon>
        <taxon>Dracunculus</taxon>
    </lineage>
</organism>
<dbReference type="Proteomes" id="UP000038040">
    <property type="component" value="Unplaced"/>
</dbReference>
<dbReference type="WBParaSite" id="DME_0000696801-mRNA-1">
    <property type="protein sequence ID" value="DME_0000696801-mRNA-1"/>
    <property type="gene ID" value="DME_0000696801"/>
</dbReference>
<evidence type="ECO:0000313" key="5">
    <source>
        <dbReference type="WBParaSite" id="DME_0000696801-mRNA-1"/>
    </source>
</evidence>
<evidence type="ECO:0000313" key="4">
    <source>
        <dbReference type="Proteomes" id="UP000274756"/>
    </source>
</evidence>
<dbReference type="SUPFAM" id="SSF50249">
    <property type="entry name" value="Nucleic acid-binding proteins"/>
    <property type="match status" value="2"/>
</dbReference>
<dbReference type="Pfam" id="PF17849">
    <property type="entry name" value="OB_Dis3"/>
    <property type="match status" value="1"/>
</dbReference>
<dbReference type="InterPro" id="IPR001900">
    <property type="entry name" value="RNase_II/R"/>
</dbReference>
<dbReference type="Gene3D" id="2.40.50.140">
    <property type="entry name" value="Nucleic acid-binding proteins"/>
    <property type="match status" value="1"/>
</dbReference>
<dbReference type="STRING" id="318479.A0A0N4UHE2"/>
<dbReference type="GO" id="GO:0000175">
    <property type="term" value="F:3'-5'-RNA exonuclease activity"/>
    <property type="evidence" value="ECO:0007669"/>
    <property type="project" value="TreeGrafter"/>
</dbReference>
<dbReference type="GO" id="GO:0006402">
    <property type="term" value="P:mRNA catabolic process"/>
    <property type="evidence" value="ECO:0007669"/>
    <property type="project" value="TreeGrafter"/>
</dbReference>
<keyword evidence="4" id="KW-1185">Reference proteome</keyword>
<dbReference type="GO" id="GO:0000932">
    <property type="term" value="C:P-body"/>
    <property type="evidence" value="ECO:0007669"/>
    <property type="project" value="TreeGrafter"/>
</dbReference>
<evidence type="ECO:0000313" key="3">
    <source>
        <dbReference type="Proteomes" id="UP000038040"/>
    </source>
</evidence>
<gene>
    <name evidence="2" type="ORF">DME_LOCUS1547</name>
</gene>
<dbReference type="InterPro" id="IPR012340">
    <property type="entry name" value="NA-bd_OB-fold"/>
</dbReference>
<dbReference type="AlphaFoldDB" id="A0A0N4UHE2"/>
<evidence type="ECO:0000313" key="2">
    <source>
        <dbReference type="EMBL" id="VDN51574.1"/>
    </source>
</evidence>
<dbReference type="OrthoDB" id="372421at2759"/>
<accession>A0A0N4UHE2</accession>